<reference evidence="2" key="1">
    <citation type="journal article" date="2014" name="Soil Biol. Biochem.">
        <title>Structure and function of bacterial communities in ageing soils: Insights from the Mendocino ecological staircase.</title>
        <authorList>
            <person name="Uroz S."/>
            <person name="Tech J.J."/>
            <person name="Sawaya N.A."/>
            <person name="Frey-Klett P."/>
            <person name="Leveau J.H.J."/>
        </authorList>
    </citation>
    <scope>NUCLEOTIDE SEQUENCE [LARGE SCALE GENOMIC DNA]</scope>
    <source>
        <strain evidence="2">Cal35</strain>
    </source>
</reference>
<protein>
    <submittedName>
        <fullName evidence="1">Uncharacterized protein</fullName>
    </submittedName>
</protein>
<organism evidence="1 2">
    <name type="scientific">Collimonas arenae</name>
    <dbReference type="NCBI Taxonomy" id="279058"/>
    <lineage>
        <taxon>Bacteria</taxon>
        <taxon>Pseudomonadati</taxon>
        <taxon>Pseudomonadota</taxon>
        <taxon>Betaproteobacteria</taxon>
        <taxon>Burkholderiales</taxon>
        <taxon>Oxalobacteraceae</taxon>
        <taxon>Collimonas</taxon>
    </lineage>
</organism>
<evidence type="ECO:0000313" key="2">
    <source>
        <dbReference type="Proteomes" id="UP000030302"/>
    </source>
</evidence>
<dbReference type="Proteomes" id="UP000030302">
    <property type="component" value="Chromosome"/>
</dbReference>
<dbReference type="AlphaFoldDB" id="A0A0A1FHY0"/>
<accession>A0A0A1FHY0</accession>
<dbReference type="STRING" id="279058.LT85_4112"/>
<keyword evidence="2" id="KW-1185">Reference proteome</keyword>
<sequence length="62" mass="6270">MIASTLATADNAVYDISNSGGGTCAVAGGKMRCLRVIVTPAGQIRMCDPALTVSKPTDPQAC</sequence>
<name>A0A0A1FHY0_9BURK</name>
<evidence type="ECO:0000313" key="1">
    <source>
        <dbReference type="EMBL" id="AIY43270.1"/>
    </source>
</evidence>
<dbReference type="KEGG" id="care:LT85_4112"/>
<gene>
    <name evidence="1" type="ORF">LT85_4112</name>
</gene>
<dbReference type="EMBL" id="CP009962">
    <property type="protein sequence ID" value="AIY43270.1"/>
    <property type="molecule type" value="Genomic_DNA"/>
</dbReference>
<proteinExistence type="predicted"/>
<dbReference type="HOGENOM" id="CLU_2896325_0_0_4"/>